<comment type="subcellular location">
    <subcellularLocation>
        <location evidence="1">Secreted</location>
        <location evidence="1">Extracellular space</location>
    </subcellularLocation>
</comment>
<dbReference type="Pfam" id="PF00089">
    <property type="entry name" value="Trypsin"/>
    <property type="match status" value="2"/>
</dbReference>
<feature type="chain" id="PRO_5012791764" description="trypsin" evidence="12">
    <location>
        <begin position="20"/>
        <end position="520"/>
    </location>
</feature>
<dbReference type="PROSITE" id="PS00134">
    <property type="entry name" value="TRYPSIN_HIS"/>
    <property type="match status" value="1"/>
</dbReference>
<dbReference type="InterPro" id="IPR043504">
    <property type="entry name" value="Peptidase_S1_PA_chymotrypsin"/>
</dbReference>
<keyword evidence="2 11" id="KW-0645">Protease</keyword>
<dbReference type="PRINTS" id="PR00722">
    <property type="entry name" value="CHYMOTRYPSIN"/>
</dbReference>
<dbReference type="FunFam" id="2.40.10.10:FF:000068">
    <property type="entry name" value="transmembrane protease serine 2"/>
    <property type="match status" value="2"/>
</dbReference>
<evidence type="ECO:0000256" key="6">
    <source>
        <dbReference type="ARBA" id="ARBA00023145"/>
    </source>
</evidence>
<dbReference type="InterPro" id="IPR018114">
    <property type="entry name" value="TRYPSIN_HIS"/>
</dbReference>
<dbReference type="PANTHER" id="PTHR24276:SF97">
    <property type="entry name" value="GH13245P2-RELATED"/>
    <property type="match status" value="1"/>
</dbReference>
<dbReference type="EC" id="3.4.21.4" evidence="10"/>
<dbReference type="Proteomes" id="UP000183832">
    <property type="component" value="Unassembled WGS sequence"/>
</dbReference>
<keyword evidence="4 11" id="KW-0378">Hydrolase</keyword>
<keyword evidence="12" id="KW-0732">Signal</keyword>
<dbReference type="InterPro" id="IPR033116">
    <property type="entry name" value="TRYPSIN_SER"/>
</dbReference>
<evidence type="ECO:0000256" key="3">
    <source>
        <dbReference type="ARBA" id="ARBA00022757"/>
    </source>
</evidence>
<sequence length="520" mass="56920">MKKLLIVINILALYNSVYGLETSRTEIGKGGKIVGGLEIAIEQAPYQASLMLRWYHCGGVIITRDFILSVAHCLEGINHEDILVRVGSAKVNLGGDVHYVDVVNIHPKYDKLTYDYDVSLLHLTKPIKLDGLTKRIAVIGSPRDALIPGTPVIVSGWGETLNPNENKENLRAVVLTTYNHLQCHQKYIFDGGITTQMFCAYRENKDSCFGDSGGPVVHATNRKLLGLVSFGVDCASSSHPSVFTNLSADILRHFNADNTMFIIITAILLTNFNAAFSSRVARNQIGVGGKIVGGEEIKIEDVPYQASIQFFGMHICGGAIISKDCVITAAHCTFRVVANQLTVRVGATKNFDGGDVHEVSKIKDHPFFNIETYDYDFSILQLKKSIEIDGVTKKEIRMSMLNEKLNEKTSILISGWGETRNLAEDPNVLRSVILSVSNLLQCHIKYIYDGGVTKRMFCAFTLNKDACAGDSGGPVRRLSDGLLVGLVSFGPGSLCADPNYPGGYSLISSVRNWILINAQV</sequence>
<comment type="similarity">
    <text evidence="8">Belongs to the peptidase S1 family. CLIP subfamily.</text>
</comment>
<evidence type="ECO:0000313" key="14">
    <source>
        <dbReference type="EMBL" id="CRL01593.1"/>
    </source>
</evidence>
<comment type="catalytic activity">
    <reaction evidence="9">
        <text>Preferential cleavage: Arg-|-Xaa, Lys-|-Xaa.</text>
        <dbReference type="EC" id="3.4.21.4"/>
    </reaction>
</comment>
<dbReference type="InterPro" id="IPR009003">
    <property type="entry name" value="Peptidase_S1_PA"/>
</dbReference>
<dbReference type="InterPro" id="IPR050430">
    <property type="entry name" value="Peptidase_S1"/>
</dbReference>
<dbReference type="SUPFAM" id="SSF50494">
    <property type="entry name" value="Trypsin-like serine proteases"/>
    <property type="match status" value="2"/>
</dbReference>
<keyword evidence="3" id="KW-0222">Digestion</keyword>
<protein>
    <recommendedName>
        <fullName evidence="10">trypsin</fullName>
        <ecNumber evidence="10">3.4.21.4</ecNumber>
    </recommendedName>
</protein>
<dbReference type="EMBL" id="CVRI01000055">
    <property type="protein sequence ID" value="CRL01593.1"/>
    <property type="molecule type" value="Genomic_DNA"/>
</dbReference>
<feature type="domain" description="Peptidase S1" evidence="13">
    <location>
        <begin position="33"/>
        <end position="260"/>
    </location>
</feature>
<reference evidence="14 15" key="1">
    <citation type="submission" date="2015-04" db="EMBL/GenBank/DDBJ databases">
        <authorList>
            <person name="Syromyatnikov M.Y."/>
            <person name="Popov V.N."/>
        </authorList>
    </citation>
    <scope>NUCLEOTIDE SEQUENCE [LARGE SCALE GENOMIC DNA]</scope>
</reference>
<evidence type="ECO:0000256" key="5">
    <source>
        <dbReference type="ARBA" id="ARBA00022825"/>
    </source>
</evidence>
<evidence type="ECO:0000256" key="8">
    <source>
        <dbReference type="ARBA" id="ARBA00024195"/>
    </source>
</evidence>
<dbReference type="GO" id="GO:0004252">
    <property type="term" value="F:serine-type endopeptidase activity"/>
    <property type="evidence" value="ECO:0007669"/>
    <property type="project" value="UniProtKB-EC"/>
</dbReference>
<keyword evidence="7" id="KW-1015">Disulfide bond</keyword>
<feature type="signal peptide" evidence="12">
    <location>
        <begin position="1"/>
        <end position="19"/>
    </location>
</feature>
<dbReference type="STRING" id="568069.A0A1J1ISV1"/>
<dbReference type="InterPro" id="IPR001314">
    <property type="entry name" value="Peptidase_S1A"/>
</dbReference>
<dbReference type="GO" id="GO:0006508">
    <property type="term" value="P:proteolysis"/>
    <property type="evidence" value="ECO:0007669"/>
    <property type="project" value="UniProtKB-KW"/>
</dbReference>
<evidence type="ECO:0000256" key="7">
    <source>
        <dbReference type="ARBA" id="ARBA00023157"/>
    </source>
</evidence>
<accession>A0A1J1ISV1</accession>
<evidence type="ECO:0000256" key="1">
    <source>
        <dbReference type="ARBA" id="ARBA00004239"/>
    </source>
</evidence>
<evidence type="ECO:0000256" key="11">
    <source>
        <dbReference type="RuleBase" id="RU363034"/>
    </source>
</evidence>
<dbReference type="AlphaFoldDB" id="A0A1J1ISV1"/>
<evidence type="ECO:0000259" key="13">
    <source>
        <dbReference type="PROSITE" id="PS50240"/>
    </source>
</evidence>
<dbReference type="Gene3D" id="2.40.10.10">
    <property type="entry name" value="Trypsin-like serine proteases"/>
    <property type="match status" value="3"/>
</dbReference>
<evidence type="ECO:0000313" key="15">
    <source>
        <dbReference type="Proteomes" id="UP000183832"/>
    </source>
</evidence>
<evidence type="ECO:0000256" key="12">
    <source>
        <dbReference type="SAM" id="SignalP"/>
    </source>
</evidence>
<evidence type="ECO:0000256" key="10">
    <source>
        <dbReference type="ARBA" id="ARBA00038868"/>
    </source>
</evidence>
<organism evidence="14 15">
    <name type="scientific">Clunio marinus</name>
    <dbReference type="NCBI Taxonomy" id="568069"/>
    <lineage>
        <taxon>Eukaryota</taxon>
        <taxon>Metazoa</taxon>
        <taxon>Ecdysozoa</taxon>
        <taxon>Arthropoda</taxon>
        <taxon>Hexapoda</taxon>
        <taxon>Insecta</taxon>
        <taxon>Pterygota</taxon>
        <taxon>Neoptera</taxon>
        <taxon>Endopterygota</taxon>
        <taxon>Diptera</taxon>
        <taxon>Nematocera</taxon>
        <taxon>Chironomoidea</taxon>
        <taxon>Chironomidae</taxon>
        <taxon>Clunio</taxon>
    </lineage>
</organism>
<keyword evidence="5 11" id="KW-0720">Serine protease</keyword>
<feature type="domain" description="Peptidase S1" evidence="13">
    <location>
        <begin position="291"/>
        <end position="519"/>
    </location>
</feature>
<dbReference type="CDD" id="cd00190">
    <property type="entry name" value="Tryp_SPc"/>
    <property type="match status" value="2"/>
</dbReference>
<evidence type="ECO:0000256" key="2">
    <source>
        <dbReference type="ARBA" id="ARBA00022670"/>
    </source>
</evidence>
<name>A0A1J1ISV1_9DIPT</name>
<dbReference type="FunFam" id="2.40.10.10:FF:000036">
    <property type="entry name" value="Trypsin beta"/>
    <property type="match status" value="1"/>
</dbReference>
<dbReference type="PANTHER" id="PTHR24276">
    <property type="entry name" value="POLYSERASE-RELATED"/>
    <property type="match status" value="1"/>
</dbReference>
<keyword evidence="15" id="KW-1185">Reference proteome</keyword>
<dbReference type="SMART" id="SM00020">
    <property type="entry name" value="Tryp_SPc"/>
    <property type="match status" value="2"/>
</dbReference>
<dbReference type="InterPro" id="IPR001254">
    <property type="entry name" value="Trypsin_dom"/>
</dbReference>
<evidence type="ECO:0000256" key="4">
    <source>
        <dbReference type="ARBA" id="ARBA00022801"/>
    </source>
</evidence>
<evidence type="ECO:0000256" key="9">
    <source>
        <dbReference type="ARBA" id="ARBA00036320"/>
    </source>
</evidence>
<dbReference type="GO" id="GO:0005576">
    <property type="term" value="C:extracellular region"/>
    <property type="evidence" value="ECO:0007669"/>
    <property type="project" value="UniProtKB-SubCell"/>
</dbReference>
<dbReference type="PROSITE" id="PS00135">
    <property type="entry name" value="TRYPSIN_SER"/>
    <property type="match status" value="1"/>
</dbReference>
<dbReference type="PROSITE" id="PS50240">
    <property type="entry name" value="TRYPSIN_DOM"/>
    <property type="match status" value="2"/>
</dbReference>
<gene>
    <name evidence="14" type="primary">similar to Trypsin-3</name>
    <name evidence="14" type="ORF">CLUMA_CG014320</name>
</gene>
<dbReference type="GO" id="GO:0007586">
    <property type="term" value="P:digestion"/>
    <property type="evidence" value="ECO:0007669"/>
    <property type="project" value="UniProtKB-KW"/>
</dbReference>
<proteinExistence type="inferred from homology"/>
<dbReference type="OrthoDB" id="10059102at2759"/>
<keyword evidence="6" id="KW-0865">Zymogen</keyword>